<name>A0AC35GMF9_9BILA</name>
<reference evidence="2" key="1">
    <citation type="submission" date="2022-11" db="UniProtKB">
        <authorList>
            <consortium name="WormBaseParasite"/>
        </authorList>
    </citation>
    <scope>IDENTIFICATION</scope>
</reference>
<protein>
    <submittedName>
        <fullName evidence="2">Uncharacterized protein</fullName>
    </submittedName>
</protein>
<sequence length="478" mass="53158">MATKNVLQDKYLFDICYDSSNDTQFNNLKLNQKLQIFSSCTVFEPSKSISTKKREALNYDFSNKHDSKSDSHSWKKSAKIVGYQNEDEWKKYKSAIIGSTLSLHISTYKNSAEAASKLIVSTKEEENSKQIFAVSTSAFHNPFEFPRQQQENSKGPEVAQFKTSQQLVNPNQMHQNPGGNQQNQHQQSLQHSGQSSSKESSSQQSPSKLSDYIGLPKAHQVQSYVKSVYGWFTGGPSTPNQSPQSSSTATITLASTGNNNNRKLAVHPSQTNNKETQNFISIDKAVTADGEPLSRKSSSETSNNTTNTPFSDLSTTPSDQTLTKHSTSNTIRGKEKEEDSWTNLKDVKSENETMILSTKSNTSICKDDLKSNDEKPLSGPKEVEKNVQPQDDIQFSFINQLQAMEDERKKEFLIPDQVYFGGREEHIQVQKPNSQEGKPPATASAAVAGTTSTLTAAIPPLPVMKQFLSNLLPYVFQR</sequence>
<accession>A0AC35GMF9</accession>
<evidence type="ECO:0000313" key="2">
    <source>
        <dbReference type="WBParaSite" id="PS1159_v2.g6607.t2"/>
    </source>
</evidence>
<dbReference type="Proteomes" id="UP000887580">
    <property type="component" value="Unplaced"/>
</dbReference>
<evidence type="ECO:0000313" key="1">
    <source>
        <dbReference type="Proteomes" id="UP000887580"/>
    </source>
</evidence>
<proteinExistence type="predicted"/>
<organism evidence="1 2">
    <name type="scientific">Panagrolaimus sp. PS1159</name>
    <dbReference type="NCBI Taxonomy" id="55785"/>
    <lineage>
        <taxon>Eukaryota</taxon>
        <taxon>Metazoa</taxon>
        <taxon>Ecdysozoa</taxon>
        <taxon>Nematoda</taxon>
        <taxon>Chromadorea</taxon>
        <taxon>Rhabditida</taxon>
        <taxon>Tylenchina</taxon>
        <taxon>Panagrolaimomorpha</taxon>
        <taxon>Panagrolaimoidea</taxon>
        <taxon>Panagrolaimidae</taxon>
        <taxon>Panagrolaimus</taxon>
    </lineage>
</organism>
<dbReference type="WBParaSite" id="PS1159_v2.g6607.t2">
    <property type="protein sequence ID" value="PS1159_v2.g6607.t2"/>
    <property type="gene ID" value="PS1159_v2.g6607"/>
</dbReference>